<evidence type="ECO:0000313" key="2">
    <source>
        <dbReference type="EMBL" id="QEM80898.1"/>
    </source>
</evidence>
<evidence type="ECO:0000259" key="1">
    <source>
        <dbReference type="SMART" id="SM00860"/>
    </source>
</evidence>
<dbReference type="SMART" id="SM00860">
    <property type="entry name" value="SMI1_KNR4"/>
    <property type="match status" value="1"/>
</dbReference>
<reference evidence="2" key="1">
    <citation type="submission" date="2021-02" db="EMBL/GenBank/DDBJ databases">
        <title>Strain Y2R2, a novel species of the genus Halomonas.</title>
        <authorList>
            <person name="Huang H."/>
        </authorList>
    </citation>
    <scope>NUCLEOTIDE SEQUENCE</scope>
    <source>
        <strain evidence="2">Y2R2</strain>
    </source>
</reference>
<dbReference type="InterPro" id="IPR018958">
    <property type="entry name" value="Knr4/Smi1-like_dom"/>
</dbReference>
<proteinExistence type="predicted"/>
<dbReference type="Gene3D" id="3.40.1580.10">
    <property type="entry name" value="SMI1/KNR4-like"/>
    <property type="match status" value="1"/>
</dbReference>
<gene>
    <name evidence="2" type="ORF">E4T21_04530</name>
</gene>
<evidence type="ECO:0000313" key="3">
    <source>
        <dbReference type="Proteomes" id="UP000324285"/>
    </source>
</evidence>
<dbReference type="OrthoDB" id="5880263at2"/>
<dbReference type="InterPro" id="IPR037883">
    <property type="entry name" value="Knr4/Smi1-like_sf"/>
</dbReference>
<dbReference type="EMBL" id="CP038437">
    <property type="protein sequence ID" value="QEM80898.1"/>
    <property type="molecule type" value="Genomic_DNA"/>
</dbReference>
<feature type="domain" description="Knr4/Smi1-like" evidence="1">
    <location>
        <begin position="28"/>
        <end position="146"/>
    </location>
</feature>
<protein>
    <submittedName>
        <fullName evidence="2">SMI1/KNR4 family protein</fullName>
    </submittedName>
</protein>
<sequence length="153" mass="17177">MRLDDLDLLIEEYNGDAVEFGDSNCDLSPTEERIRETECLIGCKLPPSYLWFVKKYGGGEVYGEEIYSIYPVLSEQSIGDVSYQTKWSRDRGLVENSDVVICSNDFGETFVLDSASPGEDGEYPVYLKAGASKKEYATSFGEFLYKRISNPEG</sequence>
<dbReference type="Proteomes" id="UP000324285">
    <property type="component" value="Chromosome"/>
</dbReference>
<accession>A0A5C1NEK0</accession>
<organism evidence="2 3">
    <name type="scientific">Halomonas binhaiensis</name>
    <dbReference type="NCBI Taxonomy" id="2562282"/>
    <lineage>
        <taxon>Bacteria</taxon>
        <taxon>Pseudomonadati</taxon>
        <taxon>Pseudomonadota</taxon>
        <taxon>Gammaproteobacteria</taxon>
        <taxon>Oceanospirillales</taxon>
        <taxon>Halomonadaceae</taxon>
        <taxon>Halomonas</taxon>
    </lineage>
</organism>
<dbReference type="KEGG" id="hbh:E4T21_04530"/>
<dbReference type="SUPFAM" id="SSF160631">
    <property type="entry name" value="SMI1/KNR4-like"/>
    <property type="match status" value="1"/>
</dbReference>
<keyword evidence="3" id="KW-1185">Reference proteome</keyword>
<name>A0A5C1NEK0_9GAMM</name>
<dbReference type="RefSeq" id="WP_149283912.1">
    <property type="nucleotide sequence ID" value="NZ_CP038437.2"/>
</dbReference>
<dbReference type="AlphaFoldDB" id="A0A5C1NEK0"/>
<dbReference type="Pfam" id="PF09346">
    <property type="entry name" value="SMI1_KNR4"/>
    <property type="match status" value="1"/>
</dbReference>